<keyword evidence="6" id="KW-0564">Palmitate</keyword>
<dbReference type="STRING" id="1045775.SAMN05216378_1390"/>
<evidence type="ECO:0000256" key="6">
    <source>
        <dbReference type="ARBA" id="ARBA00023139"/>
    </source>
</evidence>
<dbReference type="Pfam" id="PF05504">
    <property type="entry name" value="Spore_GerAC"/>
    <property type="match status" value="1"/>
</dbReference>
<comment type="subcellular location">
    <subcellularLocation>
        <location evidence="1">Membrane</location>
        <topology evidence="1">Lipid-anchor</topology>
    </subcellularLocation>
</comment>
<evidence type="ECO:0000313" key="11">
    <source>
        <dbReference type="Proteomes" id="UP000198855"/>
    </source>
</evidence>
<evidence type="ECO:0000256" key="7">
    <source>
        <dbReference type="ARBA" id="ARBA00023288"/>
    </source>
</evidence>
<organism evidence="10 11">
    <name type="scientific">Paenibacillus catalpae</name>
    <dbReference type="NCBI Taxonomy" id="1045775"/>
    <lineage>
        <taxon>Bacteria</taxon>
        <taxon>Bacillati</taxon>
        <taxon>Bacillota</taxon>
        <taxon>Bacilli</taxon>
        <taxon>Bacillales</taxon>
        <taxon>Paenibacillaceae</taxon>
        <taxon>Paenibacillus</taxon>
    </lineage>
</organism>
<accession>A0A1I1V499</accession>
<dbReference type="Pfam" id="PF25198">
    <property type="entry name" value="Spore_GerAC_N"/>
    <property type="match status" value="1"/>
</dbReference>
<reference evidence="11" key="1">
    <citation type="submission" date="2016-10" db="EMBL/GenBank/DDBJ databases">
        <authorList>
            <person name="Varghese N."/>
            <person name="Submissions S."/>
        </authorList>
    </citation>
    <scope>NUCLEOTIDE SEQUENCE [LARGE SCALE GENOMIC DNA]</scope>
    <source>
        <strain evidence="11">CGMCC 1.10784</strain>
    </source>
</reference>
<dbReference type="GO" id="GO:0009847">
    <property type="term" value="P:spore germination"/>
    <property type="evidence" value="ECO:0007669"/>
    <property type="project" value="InterPro"/>
</dbReference>
<keyword evidence="5" id="KW-0472">Membrane</keyword>
<keyword evidence="4" id="KW-0732">Signal</keyword>
<evidence type="ECO:0000259" key="8">
    <source>
        <dbReference type="Pfam" id="PF05504"/>
    </source>
</evidence>
<sequence>MILRILTAVLMMTLLSGCWDNKDINHRALPIAMGISYQEGNYEVFLDIPKVTEKNEGIQVISAKGDTISSAIDHISMNLEDQVDLLHLKVIIVDKAFATRGLDEITASIIRSRQVSPKTMFVICDEPLNRFFERINNPSNGDGNEIYDFFQKNAGWNPEIAYTPVWKLFRGIHSYTNDVVLPIIQSGHSTAIQSVGAGILKNGKMVERLTNEQTLLYNVFDGNSMQGKIEVMGKATVQIVNSRIRNQSRFVSQKPELNSKLYLKVIVMDAIGNPSMEEIKTELQGLLQRVLNEIFNKIQRVQADIFGIGQHFRDNLSRDELAQWRTEYLPQVKIKLEVHTIIRNTGNLKLPE</sequence>
<comment type="similarity">
    <text evidence="2">Belongs to the GerABKC lipoprotein family.</text>
</comment>
<name>A0A1I1V499_9BACL</name>
<keyword evidence="3" id="KW-0309">Germination</keyword>
<dbReference type="InterPro" id="IPR046953">
    <property type="entry name" value="Spore_GerAC-like_C"/>
</dbReference>
<evidence type="ECO:0000256" key="2">
    <source>
        <dbReference type="ARBA" id="ARBA00007886"/>
    </source>
</evidence>
<dbReference type="RefSeq" id="WP_091182610.1">
    <property type="nucleotide sequence ID" value="NZ_FOMT01000001.1"/>
</dbReference>
<evidence type="ECO:0000256" key="5">
    <source>
        <dbReference type="ARBA" id="ARBA00023136"/>
    </source>
</evidence>
<dbReference type="EMBL" id="FOMT01000001">
    <property type="protein sequence ID" value="SFD77861.1"/>
    <property type="molecule type" value="Genomic_DNA"/>
</dbReference>
<dbReference type="AlphaFoldDB" id="A0A1I1V499"/>
<dbReference type="InterPro" id="IPR057336">
    <property type="entry name" value="GerAC_N"/>
</dbReference>
<dbReference type="OrthoDB" id="9816067at2"/>
<evidence type="ECO:0000313" key="10">
    <source>
        <dbReference type="EMBL" id="SFD77861.1"/>
    </source>
</evidence>
<dbReference type="GO" id="GO:0016020">
    <property type="term" value="C:membrane"/>
    <property type="evidence" value="ECO:0007669"/>
    <property type="project" value="UniProtKB-SubCell"/>
</dbReference>
<evidence type="ECO:0000256" key="3">
    <source>
        <dbReference type="ARBA" id="ARBA00022544"/>
    </source>
</evidence>
<dbReference type="InterPro" id="IPR038501">
    <property type="entry name" value="Spore_GerAC_C_sf"/>
</dbReference>
<proteinExistence type="inferred from homology"/>
<evidence type="ECO:0000256" key="1">
    <source>
        <dbReference type="ARBA" id="ARBA00004635"/>
    </source>
</evidence>
<dbReference type="PANTHER" id="PTHR35789">
    <property type="entry name" value="SPORE GERMINATION PROTEIN B3"/>
    <property type="match status" value="1"/>
</dbReference>
<feature type="domain" description="Spore germination protein N-terminal" evidence="9">
    <location>
        <begin position="20"/>
        <end position="185"/>
    </location>
</feature>
<evidence type="ECO:0000259" key="9">
    <source>
        <dbReference type="Pfam" id="PF25198"/>
    </source>
</evidence>
<dbReference type="Proteomes" id="UP000198855">
    <property type="component" value="Unassembled WGS sequence"/>
</dbReference>
<feature type="domain" description="Spore germination GerAC-like C-terminal" evidence="8">
    <location>
        <begin position="196"/>
        <end position="346"/>
    </location>
</feature>
<dbReference type="Gene3D" id="3.30.300.210">
    <property type="entry name" value="Nutrient germinant receptor protein C, domain 3"/>
    <property type="match status" value="1"/>
</dbReference>
<evidence type="ECO:0000256" key="4">
    <source>
        <dbReference type="ARBA" id="ARBA00022729"/>
    </source>
</evidence>
<keyword evidence="7" id="KW-0449">Lipoprotein</keyword>
<dbReference type="InterPro" id="IPR008844">
    <property type="entry name" value="Spore_GerAC-like"/>
</dbReference>
<gene>
    <name evidence="10" type="ORF">SAMN05216378_1390</name>
</gene>
<keyword evidence="11" id="KW-1185">Reference proteome</keyword>
<dbReference type="NCBIfam" id="TIGR02887">
    <property type="entry name" value="spore_ger_x_C"/>
    <property type="match status" value="1"/>
</dbReference>
<protein>
    <submittedName>
        <fullName evidence="10">Germination protein, Ger(X)C family</fullName>
    </submittedName>
</protein>
<dbReference type="PROSITE" id="PS51257">
    <property type="entry name" value="PROKAR_LIPOPROTEIN"/>
    <property type="match status" value="1"/>
</dbReference>
<dbReference type="PANTHER" id="PTHR35789:SF1">
    <property type="entry name" value="SPORE GERMINATION PROTEIN B3"/>
    <property type="match status" value="1"/>
</dbReference>